<dbReference type="KEGG" id="mtun:MTUNDRAET4_0118.2"/>
<protein>
    <submittedName>
        <fullName evidence="1">Uncharacterized protein</fullName>
    </submittedName>
</protein>
<evidence type="ECO:0000313" key="1">
    <source>
        <dbReference type="EMBL" id="VFU17579.1"/>
    </source>
</evidence>
<accession>A0A4V6IN94</accession>
<evidence type="ECO:0000313" key="2">
    <source>
        <dbReference type="Proteomes" id="UP000294360"/>
    </source>
</evidence>
<keyword evidence="1" id="KW-0614">Plasmid</keyword>
<proteinExistence type="predicted"/>
<dbReference type="EMBL" id="LR536452">
    <property type="protein sequence ID" value="VFU17579.1"/>
    <property type="molecule type" value="Genomic_DNA"/>
</dbReference>
<dbReference type="AlphaFoldDB" id="A0A4V6IN94"/>
<dbReference type="Proteomes" id="UP000294360">
    <property type="component" value="Plasmid 3"/>
</dbReference>
<organism evidence="1 2">
    <name type="scientific">Methylocella tundrae</name>
    <dbReference type="NCBI Taxonomy" id="227605"/>
    <lineage>
        <taxon>Bacteria</taxon>
        <taxon>Pseudomonadati</taxon>
        <taxon>Pseudomonadota</taxon>
        <taxon>Alphaproteobacteria</taxon>
        <taxon>Hyphomicrobiales</taxon>
        <taxon>Beijerinckiaceae</taxon>
        <taxon>Methylocella</taxon>
    </lineage>
</organism>
<geneLocation type="plasmid" evidence="1 2">
    <name>3</name>
</geneLocation>
<name>A0A4V6IN94_METTU</name>
<reference evidence="1 2" key="1">
    <citation type="submission" date="2019-03" db="EMBL/GenBank/DDBJ databases">
        <authorList>
            <person name="Kox A.R. M."/>
        </authorList>
    </citation>
    <scope>NUCLEOTIDE SEQUENCE [LARGE SCALE GENOMIC DNA]</scope>
    <source>
        <strain evidence="1">MTUNDRAET4 annotated genome</strain>
        <plasmid evidence="2">3</plasmid>
    </source>
</reference>
<sequence length="89" mass="9636">MASAGILIAVGGDQFLYIEFLSNVGALLGVEAVAEFCAKFFNLLVNAHFALPCLDDKGRGLCAVFLGQGSRSDRQWRRMGEPILSNEKT</sequence>
<gene>
    <name evidence="1" type="ORF">MTUNDRAET4_0118</name>
</gene>